<feature type="domain" description="EAL" evidence="2">
    <location>
        <begin position="529"/>
        <end position="779"/>
    </location>
</feature>
<keyword evidence="1" id="KW-0812">Transmembrane</keyword>
<dbReference type="SUPFAM" id="SSF55785">
    <property type="entry name" value="PYP-like sensor domain (PAS domain)"/>
    <property type="match status" value="1"/>
</dbReference>
<dbReference type="RefSeq" id="WP_146795759.1">
    <property type="nucleotide sequence ID" value="NZ_BARC01000003.1"/>
</dbReference>
<dbReference type="InterPro" id="IPR000160">
    <property type="entry name" value="GGDEF_dom"/>
</dbReference>
<dbReference type="PROSITE" id="PS50883">
    <property type="entry name" value="EAL"/>
    <property type="match status" value="1"/>
</dbReference>
<dbReference type="AlphaFoldDB" id="A0A511B2J8"/>
<gene>
    <name evidence="4" type="ORF">GWA01_14910</name>
</gene>
<dbReference type="Gene3D" id="3.30.70.270">
    <property type="match status" value="1"/>
</dbReference>
<feature type="transmembrane region" description="Helical" evidence="1">
    <location>
        <begin position="101"/>
        <end position="124"/>
    </location>
</feature>
<dbReference type="CDD" id="cd01948">
    <property type="entry name" value="EAL"/>
    <property type="match status" value="1"/>
</dbReference>
<dbReference type="InterPro" id="IPR035965">
    <property type="entry name" value="PAS-like_dom_sf"/>
</dbReference>
<keyword evidence="1" id="KW-0472">Membrane</keyword>
<feature type="transmembrane region" description="Helical" evidence="1">
    <location>
        <begin position="68"/>
        <end position="89"/>
    </location>
</feature>
<evidence type="ECO:0000313" key="4">
    <source>
        <dbReference type="EMBL" id="GEK93721.1"/>
    </source>
</evidence>
<dbReference type="Pfam" id="PF00990">
    <property type="entry name" value="GGDEF"/>
    <property type="match status" value="1"/>
</dbReference>
<dbReference type="SMART" id="SM00267">
    <property type="entry name" value="GGDEF"/>
    <property type="match status" value="1"/>
</dbReference>
<dbReference type="NCBIfam" id="TIGR00254">
    <property type="entry name" value="GGDEF"/>
    <property type="match status" value="1"/>
</dbReference>
<dbReference type="PANTHER" id="PTHR44757">
    <property type="entry name" value="DIGUANYLATE CYCLASE DGCP"/>
    <property type="match status" value="1"/>
</dbReference>
<dbReference type="InterPro" id="IPR029787">
    <property type="entry name" value="Nucleotide_cyclase"/>
</dbReference>
<dbReference type="EMBL" id="BJUZ01000002">
    <property type="protein sequence ID" value="GEK93721.1"/>
    <property type="molecule type" value="Genomic_DNA"/>
</dbReference>
<dbReference type="OrthoDB" id="9793210at2"/>
<evidence type="ECO:0000256" key="1">
    <source>
        <dbReference type="SAM" id="Phobius"/>
    </source>
</evidence>
<feature type="domain" description="GGDEF" evidence="3">
    <location>
        <begin position="386"/>
        <end position="520"/>
    </location>
</feature>
<comment type="caution">
    <text evidence="4">The sequence shown here is derived from an EMBL/GenBank/DDBJ whole genome shotgun (WGS) entry which is preliminary data.</text>
</comment>
<dbReference type="InterPro" id="IPR043128">
    <property type="entry name" value="Rev_trsase/Diguanyl_cyclase"/>
</dbReference>
<dbReference type="PROSITE" id="PS50887">
    <property type="entry name" value="GGDEF"/>
    <property type="match status" value="1"/>
</dbReference>
<accession>A0A511B2J8</accession>
<evidence type="ECO:0000259" key="2">
    <source>
        <dbReference type="PROSITE" id="PS50883"/>
    </source>
</evidence>
<keyword evidence="1" id="KW-1133">Transmembrane helix</keyword>
<protein>
    <submittedName>
        <fullName evidence="4">GGDEF domain-containing protein</fullName>
    </submittedName>
</protein>
<dbReference type="Proteomes" id="UP000321230">
    <property type="component" value="Unassembled WGS sequence"/>
</dbReference>
<feature type="transmembrane region" description="Helical" evidence="1">
    <location>
        <begin position="180"/>
        <end position="210"/>
    </location>
</feature>
<dbReference type="SUPFAM" id="SSF55073">
    <property type="entry name" value="Nucleotide cyclase"/>
    <property type="match status" value="1"/>
</dbReference>
<sequence length="788" mass="87656">MITLRLSALLRLFRQMTRVSSPAPEMDSTIQSSGGQALRWLNFFHILAHGSAAPVTALCLFPAHPLYSVLLCASVLIVLAVYNVIFYAVPADKTTASPCSHILRFLNFLLGVCWATLPIMIFPYGNSDDRVLVSGITIGLTATTVSLLPLRMAGELISSMIMIGCWIALFLTWEKKHSVFYLFVGIELFIYLFFILSLSATVRFLFIAFLTNRRSLEERNSIVQLLLRNADNEAGDWLWDISADGTLQHVSTVLANALGRSIPALEGRSLVEVLAEINPSAKENGRNTDLLRLEQCLGNRIFFRDIVVGGFLDSRQHFWSLSGRPIFQNRIFMGYRGVGTDVTQTHRARESASFRARHDILTGLPNRAAFMDDMETYLIDAEREGEAFALFNLDLDGFKQVNDRYGHQYGDEMLRKVSVLFSRSLTERHRLYRFGGDEFMLLERHATVTSAAGTANALISALVETPIQLLDRVTAPIGVSAGIVIASGGTERVESLLEASDLALYESKHVGGHTYHFYDAQLRTLAKRNRGLIRALPHALESGQIKIVYQPFFNAQSQKLCGFEVLVRWTHPEYGRIPADRLIRLAEEAGSIQELGSYVTEQACLLAREWPSDLLLSVNVSVGQLESKAFLPDLTRILQDTGFPASRLQIEVTESIFMEPDASTFTLLHSLRSQGIIIALDDFGKGFSSLGYLRFFPFSKIKLDALFVRDMLREPRAASIVRAVIELAIDLGVAVTAEGVETQEQLSYLTSLGCTEIQGYLLSHPLPPLEAMALLTRDGFPEARITAS</sequence>
<evidence type="ECO:0000259" key="3">
    <source>
        <dbReference type="PROSITE" id="PS50887"/>
    </source>
</evidence>
<dbReference type="Pfam" id="PF00563">
    <property type="entry name" value="EAL"/>
    <property type="match status" value="1"/>
</dbReference>
<dbReference type="PANTHER" id="PTHR44757:SF2">
    <property type="entry name" value="BIOFILM ARCHITECTURE MAINTENANCE PROTEIN MBAA"/>
    <property type="match status" value="1"/>
</dbReference>
<keyword evidence="5" id="KW-1185">Reference proteome</keyword>
<dbReference type="InterPro" id="IPR035919">
    <property type="entry name" value="EAL_sf"/>
</dbReference>
<reference evidence="4 5" key="1">
    <citation type="submission" date="2019-07" db="EMBL/GenBank/DDBJ databases">
        <title>Whole genome shotgun sequence of Gluconobacter wancherniae NBRC 103581.</title>
        <authorList>
            <person name="Hosoyama A."/>
            <person name="Uohara A."/>
            <person name="Ohji S."/>
            <person name="Ichikawa N."/>
        </authorList>
    </citation>
    <scope>NUCLEOTIDE SEQUENCE [LARGE SCALE GENOMIC DNA]</scope>
    <source>
        <strain evidence="4 5">NBRC 103581</strain>
    </source>
</reference>
<proteinExistence type="predicted"/>
<dbReference type="SMART" id="SM00052">
    <property type="entry name" value="EAL"/>
    <property type="match status" value="1"/>
</dbReference>
<dbReference type="SUPFAM" id="SSF141868">
    <property type="entry name" value="EAL domain-like"/>
    <property type="match status" value="1"/>
</dbReference>
<dbReference type="Gene3D" id="3.20.20.450">
    <property type="entry name" value="EAL domain"/>
    <property type="match status" value="1"/>
</dbReference>
<dbReference type="InterPro" id="IPR001633">
    <property type="entry name" value="EAL_dom"/>
</dbReference>
<feature type="transmembrane region" description="Helical" evidence="1">
    <location>
        <begin position="156"/>
        <end position="173"/>
    </location>
</feature>
<dbReference type="CDD" id="cd01949">
    <property type="entry name" value="GGDEF"/>
    <property type="match status" value="1"/>
</dbReference>
<evidence type="ECO:0000313" key="5">
    <source>
        <dbReference type="Proteomes" id="UP000321230"/>
    </source>
</evidence>
<dbReference type="InterPro" id="IPR052155">
    <property type="entry name" value="Biofilm_reg_signaling"/>
</dbReference>
<organism evidence="4 5">
    <name type="scientific">Gluconobacter wancherniae NBRC 103581</name>
    <dbReference type="NCBI Taxonomy" id="656744"/>
    <lineage>
        <taxon>Bacteria</taxon>
        <taxon>Pseudomonadati</taxon>
        <taxon>Pseudomonadota</taxon>
        <taxon>Alphaproteobacteria</taxon>
        <taxon>Acetobacterales</taxon>
        <taxon>Acetobacteraceae</taxon>
        <taxon>Gluconobacter</taxon>
    </lineage>
</organism>
<name>A0A511B2J8_9PROT</name>